<evidence type="ECO:0000256" key="6">
    <source>
        <dbReference type="ARBA" id="ARBA00023049"/>
    </source>
</evidence>
<keyword evidence="8" id="KW-0812">Transmembrane</keyword>
<evidence type="ECO:0000256" key="8">
    <source>
        <dbReference type="SAM" id="Phobius"/>
    </source>
</evidence>
<accession>A0A507C8H6</accession>
<dbReference type="VEuPathDB" id="FungiDB:SeMB42_g07731"/>
<keyword evidence="6" id="KW-0482">Metalloprotease</keyword>
<dbReference type="PANTHER" id="PTHR11705:SF143">
    <property type="entry name" value="SLL0236 PROTEIN"/>
    <property type="match status" value="1"/>
</dbReference>
<comment type="caution">
    <text evidence="7">Lacks conserved residue(s) required for the propagation of feature annotation.</text>
</comment>
<dbReference type="InterPro" id="IPR000834">
    <property type="entry name" value="Peptidase_M14"/>
</dbReference>
<feature type="domain" description="Peptidase M14" evidence="9">
    <location>
        <begin position="22"/>
        <end position="344"/>
    </location>
</feature>
<protein>
    <recommendedName>
        <fullName evidence="9">Peptidase M14 domain-containing protein</fullName>
    </recommendedName>
</protein>
<dbReference type="GO" id="GO:0005615">
    <property type="term" value="C:extracellular space"/>
    <property type="evidence" value="ECO:0007669"/>
    <property type="project" value="TreeGrafter"/>
</dbReference>
<evidence type="ECO:0000259" key="9">
    <source>
        <dbReference type="PROSITE" id="PS52035"/>
    </source>
</evidence>
<keyword evidence="8" id="KW-0472">Membrane</keyword>
<keyword evidence="4" id="KW-0378">Hydrolase</keyword>
<dbReference type="Pfam" id="PF00246">
    <property type="entry name" value="Peptidase_M14"/>
    <property type="match status" value="1"/>
</dbReference>
<evidence type="ECO:0000256" key="3">
    <source>
        <dbReference type="ARBA" id="ARBA00022670"/>
    </source>
</evidence>
<keyword evidence="3" id="KW-0645">Protease</keyword>
<dbReference type="OrthoDB" id="3626597at2759"/>
<dbReference type="EMBL" id="QEAM01000860">
    <property type="protein sequence ID" value="TPX33805.1"/>
    <property type="molecule type" value="Genomic_DNA"/>
</dbReference>
<dbReference type="AlphaFoldDB" id="A0A507C8H6"/>
<comment type="caution">
    <text evidence="10">The sequence shown here is derived from an EMBL/GenBank/DDBJ whole genome shotgun (WGS) entry which is preliminary data.</text>
</comment>
<evidence type="ECO:0000256" key="2">
    <source>
        <dbReference type="ARBA" id="ARBA00005988"/>
    </source>
</evidence>
<dbReference type="PROSITE" id="PS52035">
    <property type="entry name" value="PEPTIDASE_M14"/>
    <property type="match status" value="1"/>
</dbReference>
<comment type="similarity">
    <text evidence="2 7">Belongs to the peptidase M14 family.</text>
</comment>
<dbReference type="GO" id="GO:0004181">
    <property type="term" value="F:metallocarboxypeptidase activity"/>
    <property type="evidence" value="ECO:0007669"/>
    <property type="project" value="InterPro"/>
</dbReference>
<dbReference type="PANTHER" id="PTHR11705">
    <property type="entry name" value="PROTEASE FAMILY M14 CARBOXYPEPTIDASE A,B"/>
    <property type="match status" value="1"/>
</dbReference>
<dbReference type="Gene3D" id="3.40.630.10">
    <property type="entry name" value="Zn peptidases"/>
    <property type="match status" value="1"/>
</dbReference>
<evidence type="ECO:0000256" key="5">
    <source>
        <dbReference type="ARBA" id="ARBA00022833"/>
    </source>
</evidence>
<dbReference type="GO" id="GO:0008270">
    <property type="term" value="F:zinc ion binding"/>
    <property type="evidence" value="ECO:0007669"/>
    <property type="project" value="InterPro"/>
</dbReference>
<organism evidence="10 11">
    <name type="scientific">Synchytrium endobioticum</name>
    <dbReference type="NCBI Taxonomy" id="286115"/>
    <lineage>
        <taxon>Eukaryota</taxon>
        <taxon>Fungi</taxon>
        <taxon>Fungi incertae sedis</taxon>
        <taxon>Chytridiomycota</taxon>
        <taxon>Chytridiomycota incertae sedis</taxon>
        <taxon>Chytridiomycetes</taxon>
        <taxon>Synchytriales</taxon>
        <taxon>Synchytriaceae</taxon>
        <taxon>Synchytrium</taxon>
    </lineage>
</organism>
<evidence type="ECO:0000256" key="7">
    <source>
        <dbReference type="PROSITE-ProRule" id="PRU01379"/>
    </source>
</evidence>
<dbReference type="Proteomes" id="UP000320475">
    <property type="component" value="Unassembled WGS sequence"/>
</dbReference>
<sequence>MTDMVPGHETASNQFPSGSREGYYNSDEVLSFIKNIAANNEHFQYIQAGSSVAGREIGGLFVTSRRNLTIPIADRPVLLIVSALDAQTPLALMASLRLALTLSGNESQPILSYTRLIILPLLNPDGWAKQEPKGGMDTGKSTASTCSSNAEFNGVDLTRNFDSFWDLYMDRYDEAQKALHEDGCSDVYHGPEPFSEPETNAVLSVINNHNPKSLVMLSQLPPAVNYSSPKEWRQSKLVTPFEYSRTWIPSQADQDGGYTKIVNSIISSTPNNTYETNAVTKLEYLRPGSLLDYAFHERGIWAVELVISTVGTDTKSNSIWVNSSEIVSVVQPHLDGILNVASIVPSLPVKASRSGANVGGHVAKTIYYGPLIFGTVLLIVLLGGYCVATYVFKFDNVVTRFRRWWRQTDRYMNRGFTRLATKPEDAGLAEDGDEEYGGIFELEEDSDLETDQEHVRGRIRSSRVR</sequence>
<evidence type="ECO:0000313" key="11">
    <source>
        <dbReference type="Proteomes" id="UP000320475"/>
    </source>
</evidence>
<evidence type="ECO:0000313" key="10">
    <source>
        <dbReference type="EMBL" id="TPX33805.1"/>
    </source>
</evidence>
<name>A0A507C8H6_9FUNG</name>
<keyword evidence="8" id="KW-1133">Transmembrane helix</keyword>
<reference evidence="10 11" key="1">
    <citation type="journal article" date="2019" name="Sci. Rep.">
        <title>Comparative genomics of chytrid fungi reveal insights into the obligate biotrophic and pathogenic lifestyle of Synchytrium endobioticum.</title>
        <authorList>
            <person name="van de Vossenberg B.T.L.H."/>
            <person name="Warris S."/>
            <person name="Nguyen H.D.T."/>
            <person name="van Gent-Pelzer M.P.E."/>
            <person name="Joly D.L."/>
            <person name="van de Geest H.C."/>
            <person name="Bonants P.J.M."/>
            <person name="Smith D.S."/>
            <person name="Levesque C.A."/>
            <person name="van der Lee T.A.J."/>
        </authorList>
    </citation>
    <scope>NUCLEOTIDE SEQUENCE [LARGE SCALE GENOMIC DNA]</scope>
    <source>
        <strain evidence="10 11">LEV6574</strain>
    </source>
</reference>
<proteinExistence type="inferred from homology"/>
<feature type="transmembrane region" description="Helical" evidence="8">
    <location>
        <begin position="367"/>
        <end position="392"/>
    </location>
</feature>
<keyword evidence="5" id="KW-0862">Zinc</keyword>
<dbReference type="SUPFAM" id="SSF53187">
    <property type="entry name" value="Zn-dependent exopeptidases"/>
    <property type="match status" value="1"/>
</dbReference>
<evidence type="ECO:0000256" key="4">
    <source>
        <dbReference type="ARBA" id="ARBA00022801"/>
    </source>
</evidence>
<evidence type="ECO:0000256" key="1">
    <source>
        <dbReference type="ARBA" id="ARBA00001947"/>
    </source>
</evidence>
<gene>
    <name evidence="10" type="ORF">SeLEV6574_g08338</name>
</gene>
<dbReference type="GO" id="GO:0006508">
    <property type="term" value="P:proteolysis"/>
    <property type="evidence" value="ECO:0007669"/>
    <property type="project" value="UniProtKB-KW"/>
</dbReference>
<dbReference type="SMART" id="SM00631">
    <property type="entry name" value="Zn_pept"/>
    <property type="match status" value="1"/>
</dbReference>
<comment type="cofactor">
    <cofactor evidence="1">
        <name>Zn(2+)</name>
        <dbReference type="ChEBI" id="CHEBI:29105"/>
    </cofactor>
</comment>